<evidence type="ECO:0000313" key="8">
    <source>
        <dbReference type="EMBL" id="KXJ93747.1"/>
    </source>
</evidence>
<comment type="similarity">
    <text evidence="3">Belongs to the FMP46 family.</text>
</comment>
<dbReference type="InterPro" id="IPR012882">
    <property type="entry name" value="Fmp46"/>
</dbReference>
<name>A0A136J999_9PEZI</name>
<comment type="subcellular location">
    <subcellularLocation>
        <location evidence="2">Mitochondrion</location>
    </subcellularLocation>
</comment>
<organism evidence="8 9">
    <name type="scientific">Microdochium bolleyi</name>
    <dbReference type="NCBI Taxonomy" id="196109"/>
    <lineage>
        <taxon>Eukaryota</taxon>
        <taxon>Fungi</taxon>
        <taxon>Dikarya</taxon>
        <taxon>Ascomycota</taxon>
        <taxon>Pezizomycotina</taxon>
        <taxon>Sordariomycetes</taxon>
        <taxon>Xylariomycetidae</taxon>
        <taxon>Xylariales</taxon>
        <taxon>Microdochiaceae</taxon>
        <taxon>Microdochium</taxon>
    </lineage>
</organism>
<dbReference type="PANTHER" id="PTHR28071">
    <property type="entry name" value="REDOX PROTEIN FMP46, MITOCHONDRIAL-RELATED"/>
    <property type="match status" value="1"/>
</dbReference>
<keyword evidence="5" id="KW-0560">Oxidoreductase</keyword>
<evidence type="ECO:0000256" key="6">
    <source>
        <dbReference type="ARBA" id="ARBA00023128"/>
    </source>
</evidence>
<dbReference type="PANTHER" id="PTHR28071:SF1">
    <property type="entry name" value="REDOX PROTEIN FMP46, MITOCHONDRIAL-RELATED"/>
    <property type="match status" value="1"/>
</dbReference>
<dbReference type="OrthoDB" id="59229at2759"/>
<keyword evidence="4" id="KW-0809">Transit peptide</keyword>
<feature type="region of interest" description="Disordered" evidence="7">
    <location>
        <begin position="33"/>
        <end position="57"/>
    </location>
</feature>
<reference evidence="9" key="1">
    <citation type="submission" date="2016-02" db="EMBL/GenBank/DDBJ databases">
        <title>Draft genome sequence of Microdochium bolleyi, a fungal endophyte of beachgrass.</title>
        <authorList>
            <consortium name="DOE Joint Genome Institute"/>
            <person name="David A.S."/>
            <person name="May G."/>
            <person name="Haridas S."/>
            <person name="Lim J."/>
            <person name="Wang M."/>
            <person name="Labutti K."/>
            <person name="Lipzen A."/>
            <person name="Barry K."/>
            <person name="Grigoriev I.V."/>
        </authorList>
    </citation>
    <scope>NUCLEOTIDE SEQUENCE [LARGE SCALE GENOMIC DNA]</scope>
    <source>
        <strain evidence="9">J235TASD1</strain>
    </source>
</reference>
<sequence>MFRFHKTLDIITLFHKSGSPASTRAAALLKQISANASEPATEDQASDHTPQTAPPRDEFELNITEDLPTEDQLRTILGYVGESKVSSVVKGASSESDAIKKFKSSADNFQRPVIVDWNNGKAVAGGQESEILKLLSQSKGQSA</sequence>
<dbReference type="InParanoid" id="A0A136J999"/>
<dbReference type="Proteomes" id="UP000070501">
    <property type="component" value="Unassembled WGS sequence"/>
</dbReference>
<evidence type="ECO:0000256" key="4">
    <source>
        <dbReference type="ARBA" id="ARBA00022946"/>
    </source>
</evidence>
<evidence type="ECO:0000313" key="9">
    <source>
        <dbReference type="Proteomes" id="UP000070501"/>
    </source>
</evidence>
<evidence type="ECO:0000256" key="5">
    <source>
        <dbReference type="ARBA" id="ARBA00023002"/>
    </source>
</evidence>
<comment type="function">
    <text evidence="1">Putative mitochondrial redox protein which could be involved in the reduction of small toxic molecules.</text>
</comment>
<keyword evidence="6" id="KW-0496">Mitochondrion</keyword>
<evidence type="ECO:0000256" key="2">
    <source>
        <dbReference type="ARBA" id="ARBA00004173"/>
    </source>
</evidence>
<protein>
    <submittedName>
        <fullName evidence="8">Thioredoxin-like protein</fullName>
    </submittedName>
</protein>
<dbReference type="Pfam" id="PF07955">
    <property type="entry name" value="DUF1687"/>
    <property type="match status" value="1"/>
</dbReference>
<dbReference type="AlphaFoldDB" id="A0A136J999"/>
<gene>
    <name evidence="8" type="ORF">Micbo1qcDRAFT_158612</name>
</gene>
<evidence type="ECO:0000256" key="1">
    <source>
        <dbReference type="ARBA" id="ARBA00002963"/>
    </source>
</evidence>
<evidence type="ECO:0000256" key="7">
    <source>
        <dbReference type="SAM" id="MobiDB-lite"/>
    </source>
</evidence>
<dbReference type="InterPro" id="IPR036249">
    <property type="entry name" value="Thioredoxin-like_sf"/>
</dbReference>
<dbReference type="EMBL" id="KQ964247">
    <property type="protein sequence ID" value="KXJ93747.1"/>
    <property type="molecule type" value="Genomic_DNA"/>
</dbReference>
<evidence type="ECO:0000256" key="3">
    <source>
        <dbReference type="ARBA" id="ARBA00009734"/>
    </source>
</evidence>
<keyword evidence="9" id="KW-1185">Reference proteome</keyword>
<dbReference type="Gene3D" id="3.40.30.10">
    <property type="entry name" value="Glutaredoxin"/>
    <property type="match status" value="1"/>
</dbReference>
<dbReference type="GO" id="GO:0016491">
    <property type="term" value="F:oxidoreductase activity"/>
    <property type="evidence" value="ECO:0007669"/>
    <property type="project" value="UniProtKB-KW"/>
</dbReference>
<accession>A0A136J999</accession>
<dbReference type="GO" id="GO:0005739">
    <property type="term" value="C:mitochondrion"/>
    <property type="evidence" value="ECO:0007669"/>
    <property type="project" value="UniProtKB-SubCell"/>
</dbReference>
<dbReference type="SUPFAM" id="SSF52833">
    <property type="entry name" value="Thioredoxin-like"/>
    <property type="match status" value="1"/>
</dbReference>
<proteinExistence type="inferred from homology"/>